<accession>A0AAD7BC96</accession>
<keyword evidence="5" id="KW-1185">Reference proteome</keyword>
<dbReference type="EMBL" id="JARKIF010000021">
    <property type="protein sequence ID" value="KAJ7617135.1"/>
    <property type="molecule type" value="Genomic_DNA"/>
</dbReference>
<proteinExistence type="predicted"/>
<organism evidence="4 5">
    <name type="scientific">Roridomyces roridus</name>
    <dbReference type="NCBI Taxonomy" id="1738132"/>
    <lineage>
        <taxon>Eukaryota</taxon>
        <taxon>Fungi</taxon>
        <taxon>Dikarya</taxon>
        <taxon>Basidiomycota</taxon>
        <taxon>Agaricomycotina</taxon>
        <taxon>Agaricomycetes</taxon>
        <taxon>Agaricomycetidae</taxon>
        <taxon>Agaricales</taxon>
        <taxon>Marasmiineae</taxon>
        <taxon>Mycenaceae</taxon>
        <taxon>Roridomyces</taxon>
    </lineage>
</organism>
<name>A0AAD7BC96_9AGAR</name>
<dbReference type="Gene3D" id="2.60.120.260">
    <property type="entry name" value="Galactose-binding domain-like"/>
    <property type="match status" value="1"/>
</dbReference>
<evidence type="ECO:0000256" key="1">
    <source>
        <dbReference type="SAM" id="MobiDB-lite"/>
    </source>
</evidence>
<keyword evidence="3" id="KW-0732">Signal</keyword>
<evidence type="ECO:0000313" key="4">
    <source>
        <dbReference type="EMBL" id="KAJ7617135.1"/>
    </source>
</evidence>
<feature type="compositionally biased region" description="Basic and acidic residues" evidence="1">
    <location>
        <begin position="344"/>
        <end position="365"/>
    </location>
</feature>
<dbReference type="AlphaFoldDB" id="A0AAD7BC96"/>
<feature type="compositionally biased region" description="Low complexity" evidence="1">
    <location>
        <begin position="314"/>
        <end position="327"/>
    </location>
</feature>
<comment type="caution">
    <text evidence="4">The sequence shown here is derived from an EMBL/GenBank/DDBJ whole genome shotgun (WGS) entry which is preliminary data.</text>
</comment>
<feature type="region of interest" description="Disordered" evidence="1">
    <location>
        <begin position="314"/>
        <end position="374"/>
    </location>
</feature>
<evidence type="ECO:0000256" key="3">
    <source>
        <dbReference type="SAM" id="SignalP"/>
    </source>
</evidence>
<keyword evidence="2" id="KW-0812">Transmembrane</keyword>
<protein>
    <submittedName>
        <fullName evidence="4">Uncharacterized protein</fullName>
    </submittedName>
</protein>
<sequence length="374" mass="38676">MLLSLLVSLLALHLHPTSAATNITLDDSDPNITYTPANFWVTSAKNSLDIGGSHAVSSDGPANASLTFTGTAIYYFSPLFPYPVSVQIALDGVLAAVVNLTDPNASPAPVNGPPSASSSVRWSSTNLSNRAHTVVIGRGPSGDSVVVDALCYTQGESADSGAQSYSGTSTTQSYSGTTSTTSSGTPPPASSTGAAMLTHQSITNSNTFVVAVGASLGGVVLIGALALVVYCMRRRRRSATIIDLLPMDQHSLTPLSPPREPREEHSLTPFFLPRDEVSPLLTRAPTDTRLGGGERLLIPSRPLALASASASSSSLPLASSSAGPSTSRFQARGATAPRALFAAKGERSGPVSRREEEQGEGEHLMGEGLPAYSE</sequence>
<evidence type="ECO:0000256" key="2">
    <source>
        <dbReference type="SAM" id="Phobius"/>
    </source>
</evidence>
<feature type="region of interest" description="Disordered" evidence="1">
    <location>
        <begin position="157"/>
        <end position="194"/>
    </location>
</feature>
<evidence type="ECO:0000313" key="5">
    <source>
        <dbReference type="Proteomes" id="UP001221142"/>
    </source>
</evidence>
<keyword evidence="2" id="KW-0472">Membrane</keyword>
<feature type="compositionally biased region" description="Low complexity" evidence="1">
    <location>
        <begin position="160"/>
        <end position="194"/>
    </location>
</feature>
<feature type="transmembrane region" description="Helical" evidence="2">
    <location>
        <begin position="208"/>
        <end position="230"/>
    </location>
</feature>
<dbReference type="Proteomes" id="UP001221142">
    <property type="component" value="Unassembled WGS sequence"/>
</dbReference>
<feature type="chain" id="PRO_5042281052" evidence="3">
    <location>
        <begin position="20"/>
        <end position="374"/>
    </location>
</feature>
<gene>
    <name evidence="4" type="ORF">FB45DRAFT_933499</name>
</gene>
<keyword evidence="2" id="KW-1133">Transmembrane helix</keyword>
<reference evidence="4" key="1">
    <citation type="submission" date="2023-03" db="EMBL/GenBank/DDBJ databases">
        <title>Massive genome expansion in bonnet fungi (Mycena s.s.) driven by repeated elements and novel gene families across ecological guilds.</title>
        <authorList>
            <consortium name="Lawrence Berkeley National Laboratory"/>
            <person name="Harder C.B."/>
            <person name="Miyauchi S."/>
            <person name="Viragh M."/>
            <person name="Kuo A."/>
            <person name="Thoen E."/>
            <person name="Andreopoulos B."/>
            <person name="Lu D."/>
            <person name="Skrede I."/>
            <person name="Drula E."/>
            <person name="Henrissat B."/>
            <person name="Morin E."/>
            <person name="Kohler A."/>
            <person name="Barry K."/>
            <person name="LaButti K."/>
            <person name="Morin E."/>
            <person name="Salamov A."/>
            <person name="Lipzen A."/>
            <person name="Mereny Z."/>
            <person name="Hegedus B."/>
            <person name="Baldrian P."/>
            <person name="Stursova M."/>
            <person name="Weitz H."/>
            <person name="Taylor A."/>
            <person name="Grigoriev I.V."/>
            <person name="Nagy L.G."/>
            <person name="Martin F."/>
            <person name="Kauserud H."/>
        </authorList>
    </citation>
    <scope>NUCLEOTIDE SEQUENCE</scope>
    <source>
        <strain evidence="4">9284</strain>
    </source>
</reference>
<feature type="signal peptide" evidence="3">
    <location>
        <begin position="1"/>
        <end position="19"/>
    </location>
</feature>